<accession>A0A172U188</accession>
<dbReference type="SUPFAM" id="SSF52833">
    <property type="entry name" value="Thioredoxin-like"/>
    <property type="match status" value="1"/>
</dbReference>
<evidence type="ECO:0000313" key="6">
    <source>
        <dbReference type="Proteomes" id="UP000077177"/>
    </source>
</evidence>
<dbReference type="PATRIC" id="fig|1492898.3.peg.5264"/>
<dbReference type="RefSeq" id="WP_066408806.1">
    <property type="nucleotide sequence ID" value="NZ_CP011390.1"/>
</dbReference>
<evidence type="ECO:0000313" key="5">
    <source>
        <dbReference type="EMBL" id="ANE53115.1"/>
    </source>
</evidence>
<dbReference type="PIRSF" id="PIRSF000303">
    <property type="entry name" value="Glutathion_perox"/>
    <property type="match status" value="1"/>
</dbReference>
<dbReference type="Proteomes" id="UP000077177">
    <property type="component" value="Chromosome"/>
</dbReference>
<dbReference type="CDD" id="cd00340">
    <property type="entry name" value="GSH_Peroxidase"/>
    <property type="match status" value="1"/>
</dbReference>
<reference evidence="5 6" key="2">
    <citation type="journal article" date="2016" name="Int. J. Syst. Evol. Microbiol.">
        <title>Flavisolibacter tropicus sp. nov., isolated from tropical soil.</title>
        <authorList>
            <person name="Lee J.J."/>
            <person name="Kang M.S."/>
            <person name="Kim G.S."/>
            <person name="Lee C.S."/>
            <person name="Lim S."/>
            <person name="Lee J."/>
            <person name="Roh S.H."/>
            <person name="Kang H."/>
            <person name="Ha J.M."/>
            <person name="Bae S."/>
            <person name="Jung H.Y."/>
            <person name="Kim M.K."/>
        </authorList>
    </citation>
    <scope>NUCLEOTIDE SEQUENCE [LARGE SCALE GENOMIC DNA]</scope>
    <source>
        <strain evidence="5 6">LCS9</strain>
    </source>
</reference>
<dbReference type="OrthoDB" id="9789406at2"/>
<dbReference type="InterPro" id="IPR036249">
    <property type="entry name" value="Thioredoxin-like_sf"/>
</dbReference>
<dbReference type="PANTHER" id="PTHR11592">
    <property type="entry name" value="GLUTATHIONE PEROXIDASE"/>
    <property type="match status" value="1"/>
</dbReference>
<evidence type="ECO:0000256" key="4">
    <source>
        <dbReference type="RuleBase" id="RU000499"/>
    </source>
</evidence>
<dbReference type="PANTHER" id="PTHR11592:SF78">
    <property type="entry name" value="GLUTATHIONE PEROXIDASE"/>
    <property type="match status" value="1"/>
</dbReference>
<dbReference type="PROSITE" id="PS51355">
    <property type="entry name" value="GLUTATHIONE_PEROXID_3"/>
    <property type="match status" value="1"/>
</dbReference>
<dbReference type="GO" id="GO:0006979">
    <property type="term" value="P:response to oxidative stress"/>
    <property type="evidence" value="ECO:0007669"/>
    <property type="project" value="InterPro"/>
</dbReference>
<comment type="similarity">
    <text evidence="1 4">Belongs to the glutathione peroxidase family.</text>
</comment>
<dbReference type="KEGG" id="fla:SY85_24225"/>
<dbReference type="GO" id="GO:0004601">
    <property type="term" value="F:peroxidase activity"/>
    <property type="evidence" value="ECO:0007669"/>
    <property type="project" value="UniProtKB-KW"/>
</dbReference>
<keyword evidence="2 4" id="KW-0575">Peroxidase</keyword>
<dbReference type="PRINTS" id="PR01011">
    <property type="entry name" value="GLUTPROXDASE"/>
</dbReference>
<dbReference type="InterPro" id="IPR000889">
    <property type="entry name" value="Glutathione_peroxidase"/>
</dbReference>
<organism evidence="5 6">
    <name type="scientific">Flavisolibacter tropicus</name>
    <dbReference type="NCBI Taxonomy" id="1492898"/>
    <lineage>
        <taxon>Bacteria</taxon>
        <taxon>Pseudomonadati</taxon>
        <taxon>Bacteroidota</taxon>
        <taxon>Chitinophagia</taxon>
        <taxon>Chitinophagales</taxon>
        <taxon>Chitinophagaceae</taxon>
        <taxon>Flavisolibacter</taxon>
    </lineage>
</organism>
<protein>
    <recommendedName>
        <fullName evidence="4">Glutathione peroxidase</fullName>
    </recommendedName>
</protein>
<evidence type="ECO:0000256" key="2">
    <source>
        <dbReference type="ARBA" id="ARBA00022559"/>
    </source>
</evidence>
<dbReference type="STRING" id="1492898.SY85_24225"/>
<keyword evidence="3 4" id="KW-0560">Oxidoreductase</keyword>
<evidence type="ECO:0000256" key="3">
    <source>
        <dbReference type="ARBA" id="ARBA00023002"/>
    </source>
</evidence>
<dbReference type="AlphaFoldDB" id="A0A172U188"/>
<reference evidence="6" key="1">
    <citation type="submission" date="2015-01" db="EMBL/GenBank/DDBJ databases">
        <title>Flavisolibacter sp./LCS9/ whole genome sequencing.</title>
        <authorList>
            <person name="Kim M.K."/>
            <person name="Srinivasan S."/>
            <person name="Lee J.-J."/>
        </authorList>
    </citation>
    <scope>NUCLEOTIDE SEQUENCE [LARGE SCALE GENOMIC DNA]</scope>
    <source>
        <strain evidence="6">LCS9</strain>
    </source>
</reference>
<proteinExistence type="inferred from homology"/>
<keyword evidence="6" id="KW-1185">Reference proteome</keyword>
<dbReference type="Gene3D" id="3.40.30.10">
    <property type="entry name" value="Glutaredoxin"/>
    <property type="match status" value="1"/>
</dbReference>
<evidence type="ECO:0000256" key="1">
    <source>
        <dbReference type="ARBA" id="ARBA00006926"/>
    </source>
</evidence>
<gene>
    <name evidence="5" type="ORF">SY85_24225</name>
</gene>
<dbReference type="EMBL" id="CP011390">
    <property type="protein sequence ID" value="ANE53115.1"/>
    <property type="molecule type" value="Genomic_DNA"/>
</dbReference>
<sequence>MKTLLLAALFSTFLFNTPTIYELKTNSIEEGKQINFSDYKGKKILIVNTACKSPYTFQIEAMQQLYSAYREKLVVIAFPAGNDFGDQELKTNKQIQAFFRDSYGATFPITEQTTVKGTNCHPVFQYLIEEAKKMAVTEPVKWNFTKFLLDENGQLIKVFPADISPLSPDITSLLNNTKQPWSLD</sequence>
<name>A0A172U188_9BACT</name>
<dbReference type="Pfam" id="PF00255">
    <property type="entry name" value="GSHPx"/>
    <property type="match status" value="1"/>
</dbReference>